<organism evidence="2 3">
    <name type="scientific">Hibiscus trionum</name>
    <name type="common">Flower of an hour</name>
    <dbReference type="NCBI Taxonomy" id="183268"/>
    <lineage>
        <taxon>Eukaryota</taxon>
        <taxon>Viridiplantae</taxon>
        <taxon>Streptophyta</taxon>
        <taxon>Embryophyta</taxon>
        <taxon>Tracheophyta</taxon>
        <taxon>Spermatophyta</taxon>
        <taxon>Magnoliopsida</taxon>
        <taxon>eudicotyledons</taxon>
        <taxon>Gunneridae</taxon>
        <taxon>Pentapetalae</taxon>
        <taxon>rosids</taxon>
        <taxon>malvids</taxon>
        <taxon>Malvales</taxon>
        <taxon>Malvaceae</taxon>
        <taxon>Malvoideae</taxon>
        <taxon>Hibiscus</taxon>
    </lineage>
</organism>
<dbReference type="AlphaFoldDB" id="A0A9W7M112"/>
<dbReference type="GO" id="GO:0003824">
    <property type="term" value="F:catalytic activity"/>
    <property type="evidence" value="ECO:0007669"/>
    <property type="project" value="InterPro"/>
</dbReference>
<accession>A0A9W7M112</accession>
<reference evidence="2" key="1">
    <citation type="submission" date="2023-05" db="EMBL/GenBank/DDBJ databases">
        <title>Genome and transcriptome analyses reveal genes involved in the formation of fine ridges on petal epidermal cells in Hibiscus trionum.</title>
        <authorList>
            <person name="Koshimizu S."/>
            <person name="Masuda S."/>
            <person name="Ishii T."/>
            <person name="Shirasu K."/>
            <person name="Hoshino A."/>
            <person name="Arita M."/>
        </authorList>
    </citation>
    <scope>NUCLEOTIDE SEQUENCE</scope>
    <source>
        <strain evidence="2">Hamamatsu line</strain>
    </source>
</reference>
<dbReference type="OrthoDB" id="1881450at2759"/>
<dbReference type="PANTHER" id="PTHR33710:SF64">
    <property type="entry name" value="ENDONUCLEASE_EXONUCLEASE_PHOSPHATASE DOMAIN-CONTAINING PROTEIN"/>
    <property type="match status" value="1"/>
</dbReference>
<feature type="domain" description="Endonuclease/exonuclease/phosphatase" evidence="1">
    <location>
        <begin position="6"/>
        <end position="227"/>
    </location>
</feature>
<sequence length="336" mass="38393">MEFRIVSWNIRGLGRKEKVQAIRNMVREKKPQVVFIQETKVGEISRQLLRRMGCDKGFDFSNAPREGSSGGVLSLWDVSCFEMLESRVFKRFTVLLGKFRGSSLECSLMNVYGPNTDADRKDFFREILEVMKNHKVAWCLGGDFNAITGFADKSRWSWNFSAMEEFRSFIQAANLINFLLIGGAYTWSNNRDPPTFVRLDRFLVDDEFLEGFPSLNQFLLSKVISDHNAISLETKKQCKGFRPFRLYNYITAEEGFDEMLEKKIHNFQRCNVSMGAYSLLKLVKGAVKKWSSNKTSGSALNAVELEKQIAAIESNLQSGTATMLDKSELVNLKDKL</sequence>
<dbReference type="InterPro" id="IPR005135">
    <property type="entry name" value="Endo/exonuclease/phosphatase"/>
</dbReference>
<dbReference type="Pfam" id="PF03372">
    <property type="entry name" value="Exo_endo_phos"/>
    <property type="match status" value="1"/>
</dbReference>
<dbReference type="PANTHER" id="PTHR33710">
    <property type="entry name" value="BNAC02G09200D PROTEIN"/>
    <property type="match status" value="1"/>
</dbReference>
<evidence type="ECO:0000313" key="3">
    <source>
        <dbReference type="Proteomes" id="UP001165190"/>
    </source>
</evidence>
<dbReference type="EMBL" id="BSYR01000019">
    <property type="protein sequence ID" value="GMI83661.1"/>
    <property type="molecule type" value="Genomic_DNA"/>
</dbReference>
<keyword evidence="3" id="KW-1185">Reference proteome</keyword>
<evidence type="ECO:0000313" key="2">
    <source>
        <dbReference type="EMBL" id="GMI83661.1"/>
    </source>
</evidence>
<dbReference type="Gene3D" id="3.60.10.10">
    <property type="entry name" value="Endonuclease/exonuclease/phosphatase"/>
    <property type="match status" value="1"/>
</dbReference>
<comment type="caution">
    <text evidence="2">The sequence shown here is derived from an EMBL/GenBank/DDBJ whole genome shotgun (WGS) entry which is preliminary data.</text>
</comment>
<proteinExistence type="predicted"/>
<name>A0A9W7M112_HIBTR</name>
<evidence type="ECO:0000259" key="1">
    <source>
        <dbReference type="Pfam" id="PF03372"/>
    </source>
</evidence>
<dbReference type="SUPFAM" id="SSF56219">
    <property type="entry name" value="DNase I-like"/>
    <property type="match status" value="1"/>
</dbReference>
<dbReference type="InterPro" id="IPR036691">
    <property type="entry name" value="Endo/exonu/phosph_ase_sf"/>
</dbReference>
<protein>
    <recommendedName>
        <fullName evidence="1">Endonuclease/exonuclease/phosphatase domain-containing protein</fullName>
    </recommendedName>
</protein>
<dbReference type="Proteomes" id="UP001165190">
    <property type="component" value="Unassembled WGS sequence"/>
</dbReference>
<gene>
    <name evidence="2" type="ORF">HRI_002035400</name>
</gene>